<evidence type="ECO:0000313" key="2">
    <source>
        <dbReference type="Proteomes" id="UP001175000"/>
    </source>
</evidence>
<evidence type="ECO:0000313" key="1">
    <source>
        <dbReference type="EMBL" id="KAK0627096.1"/>
    </source>
</evidence>
<accession>A0AA40C6A1</accession>
<keyword evidence="2" id="KW-1185">Reference proteome</keyword>
<reference evidence="1" key="1">
    <citation type="submission" date="2023-06" db="EMBL/GenBank/DDBJ databases">
        <title>Genome-scale phylogeny and comparative genomics of the fungal order Sordariales.</title>
        <authorList>
            <consortium name="Lawrence Berkeley National Laboratory"/>
            <person name="Hensen N."/>
            <person name="Bonometti L."/>
            <person name="Westerberg I."/>
            <person name="Brannstrom I.O."/>
            <person name="Guillou S."/>
            <person name="Cros-Aarteil S."/>
            <person name="Calhoun S."/>
            <person name="Haridas S."/>
            <person name="Kuo A."/>
            <person name="Mondo S."/>
            <person name="Pangilinan J."/>
            <person name="Riley R."/>
            <person name="Labutti K."/>
            <person name="Andreopoulos B."/>
            <person name="Lipzen A."/>
            <person name="Chen C."/>
            <person name="Yanf M."/>
            <person name="Daum C."/>
            <person name="Ng V."/>
            <person name="Clum A."/>
            <person name="Steindorff A."/>
            <person name="Ohm R."/>
            <person name="Martin F."/>
            <person name="Silar P."/>
            <person name="Natvig D."/>
            <person name="Lalanne C."/>
            <person name="Gautier V."/>
            <person name="Ament-Velasquez S.L."/>
            <person name="Kruys A."/>
            <person name="Hutchinson M.I."/>
            <person name="Powell A.J."/>
            <person name="Barry K."/>
            <person name="Miller A.N."/>
            <person name="Grigoriev I.V."/>
            <person name="Debuchy R."/>
            <person name="Gladieux P."/>
            <person name="Thoren M.H."/>
            <person name="Johannesson H."/>
        </authorList>
    </citation>
    <scope>NUCLEOTIDE SEQUENCE</scope>
    <source>
        <strain evidence="1">CBS 606.72</strain>
    </source>
</reference>
<dbReference type="EMBL" id="JAULSU010000002">
    <property type="protein sequence ID" value="KAK0627096.1"/>
    <property type="molecule type" value="Genomic_DNA"/>
</dbReference>
<organism evidence="1 2">
    <name type="scientific">Immersiella caudata</name>
    <dbReference type="NCBI Taxonomy" id="314043"/>
    <lineage>
        <taxon>Eukaryota</taxon>
        <taxon>Fungi</taxon>
        <taxon>Dikarya</taxon>
        <taxon>Ascomycota</taxon>
        <taxon>Pezizomycotina</taxon>
        <taxon>Sordariomycetes</taxon>
        <taxon>Sordariomycetidae</taxon>
        <taxon>Sordariales</taxon>
        <taxon>Lasiosphaeriaceae</taxon>
        <taxon>Immersiella</taxon>
    </lineage>
</organism>
<proteinExistence type="predicted"/>
<protein>
    <submittedName>
        <fullName evidence="1">Uncharacterized protein</fullName>
    </submittedName>
</protein>
<gene>
    <name evidence="1" type="ORF">B0T14DRAFT_127257</name>
</gene>
<name>A0AA40C6A1_9PEZI</name>
<dbReference type="AlphaFoldDB" id="A0AA40C6A1"/>
<sequence length="260" mass="28946">MAEPPHECTCSAFFPTIDALKSHVAEYQSYVENLKRIIDKCKDHSAVDEQSDRTTADRTTAPRHCPYNRCKRTEAFTKRKELRTHFRKHVGCNEVCLCCAGIFRWASDFLRHAPNADKMDGMQCTFMHSRRQIVVETVDQQLEALEGKRKRDGDEDEDTGKRIKTDTSVALEKAELDLTLGAPVHDTINFTPVQATTGARLGAPIHSTINFTSFGPGQDVGSDLNLGASVHNAINFASTGTATEAELDLIWMPGAYEQTQ</sequence>
<comment type="caution">
    <text evidence="1">The sequence shown here is derived from an EMBL/GenBank/DDBJ whole genome shotgun (WGS) entry which is preliminary data.</text>
</comment>
<dbReference type="Proteomes" id="UP001175000">
    <property type="component" value="Unassembled WGS sequence"/>
</dbReference>